<proteinExistence type="predicted"/>
<name>A0A0W0TM86_9GAMM</name>
<dbReference type="Proteomes" id="UP000251942">
    <property type="component" value="Unassembled WGS sequence"/>
</dbReference>
<dbReference type="PATRIC" id="fig|453.4.peg.1806"/>
<dbReference type="AlphaFoldDB" id="A0A0W0TM86"/>
<dbReference type="InterPro" id="IPR051082">
    <property type="entry name" value="Pentapeptide-BTB/POZ_domain"/>
</dbReference>
<dbReference type="OrthoDB" id="5630356at2"/>
<keyword evidence="2" id="KW-0418">Kinase</keyword>
<keyword evidence="2" id="KW-0808">Transferase</keyword>
<reference evidence="3 5" key="2">
    <citation type="submission" date="2018-06" db="EMBL/GenBank/DDBJ databases">
        <authorList>
            <consortium name="Pathogen Informatics"/>
            <person name="Doyle S."/>
        </authorList>
    </citation>
    <scope>NUCLEOTIDE SEQUENCE [LARGE SCALE GENOMIC DNA]</scope>
    <source>
        <strain evidence="3 5">NCTC12022</strain>
    </source>
</reference>
<evidence type="ECO:0000313" key="5">
    <source>
        <dbReference type="Proteomes" id="UP000251942"/>
    </source>
</evidence>
<feature type="domain" description="F-box" evidence="1">
    <location>
        <begin position="191"/>
        <end position="239"/>
    </location>
</feature>
<evidence type="ECO:0000313" key="2">
    <source>
        <dbReference type="EMBL" id="KTC96732.1"/>
    </source>
</evidence>
<dbReference type="Gene3D" id="2.160.20.80">
    <property type="entry name" value="E3 ubiquitin-protein ligase SopA"/>
    <property type="match status" value="1"/>
</dbReference>
<dbReference type="SUPFAM" id="SSF81383">
    <property type="entry name" value="F-box domain"/>
    <property type="match status" value="1"/>
</dbReference>
<sequence length="920" mass="104816">MKNLSNQIRKIYPHTSILTLNHLLNSSEQFISALSELQHFFAVYGVLCDELLKSTNPLPYNMVHVLLSLKKRIAYLQELHKTDGLLSAIALKNELDEEQLGSRWTAFCLTCEALQANIANAFAKRLAKTDSSHNVEEIPPCKIDDDLRQLLNHLGTQISDLKNHELFGLVKASEFNRQQTAVASVMPTQEEHLFFSMPEEVKVSILTHLDVEDLISAQLASKDLSSTAATAFAVRFRKNPAQVLAHLNEITPEEAYNFVEGYRRTIEYKALKSLVEHKMPMSDEEVACYMLTRHHQQLPDIEQLKRICTASPIDEKTRAHLLMLIENTLEIDEAEVTYSPSASTKASGLFDLFLRTFPKSYNNLLPSVHFENVNLVGDNLSRAPLSHSRITFTDLCGITLVQANLSYANLERSKLNVANLRQANLHHAKLIEVCFDNALLEEVNFSHADLSKASFRHTNLQQANLRGANLRGAVLDDTALDGADFTGTHLAYTQLINLDMRTIDLSQFHVEWSYLKKVRVVPDTALEHAEALEAFFNSFEKNLADHTPGSQMKWRIQMLKDLRRLMSSLSLRPEANLLLLKKILLHYPPQALSSTLFTSKHPFQPLFEHFQFIQVEPPIEEVDHSLQEEVISILDGLQNRIDRCSKDEMEISLWDLEKKFALVFARVPGLTNVNQICTLSSHHFFLLQLFYLNNRHESRLKPYLVNYPQNNLITARHSLRYASEIFDGELFHLERLQKIQPEELDTYLYGDEDFIIKQTGRNPNRVKLGGLIISYNRLSKGCFSAKVEIIDFENRQLTFGFTLDPSAYSETYLPFRLINDLDTHCGFYLYPQNVAVIRAALEVRASMTHYIFATQKGPVPELVPITRIAPVPENDNTEACAPVDKDESPLLGENRYGLYHRKAEKPCFTIAEKIPCCVLT</sequence>
<dbReference type="InterPro" id="IPR001810">
    <property type="entry name" value="F-box_dom"/>
</dbReference>
<evidence type="ECO:0000259" key="1">
    <source>
        <dbReference type="PROSITE" id="PS50181"/>
    </source>
</evidence>
<dbReference type="PROSITE" id="PS50181">
    <property type="entry name" value="FBOX"/>
    <property type="match status" value="1"/>
</dbReference>
<evidence type="ECO:0000313" key="3">
    <source>
        <dbReference type="EMBL" id="SPX60596.1"/>
    </source>
</evidence>
<dbReference type="CDD" id="cd09917">
    <property type="entry name" value="F-box_SF"/>
    <property type="match status" value="1"/>
</dbReference>
<dbReference type="Proteomes" id="UP000054698">
    <property type="component" value="Unassembled WGS sequence"/>
</dbReference>
<gene>
    <name evidence="2" type="primary">spkB_1</name>
    <name evidence="3" type="synonym">spkB_4</name>
    <name evidence="2" type="ORF">Lfee_1644</name>
    <name evidence="3" type="ORF">NCTC12022_01328</name>
</gene>
<dbReference type="SUPFAM" id="SSF141571">
    <property type="entry name" value="Pentapeptide repeat-like"/>
    <property type="match status" value="1"/>
</dbReference>
<organism evidence="2 4">
    <name type="scientific">Legionella feeleii</name>
    <dbReference type="NCBI Taxonomy" id="453"/>
    <lineage>
        <taxon>Bacteria</taxon>
        <taxon>Pseudomonadati</taxon>
        <taxon>Pseudomonadota</taxon>
        <taxon>Gammaproteobacteria</taxon>
        <taxon>Legionellales</taxon>
        <taxon>Legionellaceae</taxon>
        <taxon>Legionella</taxon>
    </lineage>
</organism>
<reference evidence="2 4" key="1">
    <citation type="submission" date="2015-11" db="EMBL/GenBank/DDBJ databases">
        <title>Genomic analysis of 38 Legionella species identifies large and diverse effector repertoires.</title>
        <authorList>
            <person name="Burstein D."/>
            <person name="Amaro F."/>
            <person name="Zusman T."/>
            <person name="Lifshitz Z."/>
            <person name="Cohen O."/>
            <person name="Gilbert J.A."/>
            <person name="Pupko T."/>
            <person name="Shuman H.A."/>
            <person name="Segal G."/>
        </authorList>
    </citation>
    <scope>NUCLEOTIDE SEQUENCE [LARGE SCALE GENOMIC DNA]</scope>
    <source>
        <strain evidence="2 4">WO-44C</strain>
    </source>
</reference>
<protein>
    <submittedName>
        <fullName evidence="2">Serine/threonine-protein kinase B</fullName>
        <ecNumber evidence="2">2.7.11.1</ecNumber>
    </submittedName>
</protein>
<dbReference type="EC" id="2.7.11.1" evidence="2"/>
<dbReference type="EMBL" id="LNYB01000080">
    <property type="protein sequence ID" value="KTC96732.1"/>
    <property type="molecule type" value="Genomic_DNA"/>
</dbReference>
<accession>A0A0W0TM86</accession>
<dbReference type="PANTHER" id="PTHR14136">
    <property type="entry name" value="BTB_POZ DOMAIN-CONTAINING PROTEIN KCTD9"/>
    <property type="match status" value="1"/>
</dbReference>
<dbReference type="EMBL" id="UASS01000011">
    <property type="protein sequence ID" value="SPX60596.1"/>
    <property type="molecule type" value="Genomic_DNA"/>
</dbReference>
<dbReference type="Pfam" id="PF00805">
    <property type="entry name" value="Pentapeptide"/>
    <property type="match status" value="1"/>
</dbReference>
<dbReference type="PANTHER" id="PTHR14136:SF17">
    <property type="entry name" value="BTB_POZ DOMAIN-CONTAINING PROTEIN KCTD9"/>
    <property type="match status" value="1"/>
</dbReference>
<keyword evidence="4" id="KW-1185">Reference proteome</keyword>
<dbReference type="RefSeq" id="WP_058445696.1">
    <property type="nucleotide sequence ID" value="NZ_CAAAHT010000003.1"/>
</dbReference>
<dbReference type="InterPro" id="IPR036047">
    <property type="entry name" value="F-box-like_dom_sf"/>
</dbReference>
<dbReference type="STRING" id="453.Lfee_1644"/>
<dbReference type="GO" id="GO:0004674">
    <property type="term" value="F:protein serine/threonine kinase activity"/>
    <property type="evidence" value="ECO:0007669"/>
    <property type="project" value="UniProtKB-EC"/>
</dbReference>
<dbReference type="InterPro" id="IPR001646">
    <property type="entry name" value="5peptide_repeat"/>
</dbReference>
<evidence type="ECO:0000313" key="4">
    <source>
        <dbReference type="Proteomes" id="UP000054698"/>
    </source>
</evidence>